<feature type="non-terminal residue" evidence="9">
    <location>
        <position position="1"/>
    </location>
</feature>
<dbReference type="Pfam" id="PF00528">
    <property type="entry name" value="BPD_transp_1"/>
    <property type="match status" value="1"/>
</dbReference>
<dbReference type="GO" id="GO:0055085">
    <property type="term" value="P:transmembrane transport"/>
    <property type="evidence" value="ECO:0007669"/>
    <property type="project" value="InterPro"/>
</dbReference>
<dbReference type="PANTHER" id="PTHR30193:SF37">
    <property type="entry name" value="INNER MEMBRANE ABC TRANSPORTER PERMEASE PROTEIN YCJO"/>
    <property type="match status" value="1"/>
</dbReference>
<dbReference type="PANTHER" id="PTHR30193">
    <property type="entry name" value="ABC TRANSPORTER PERMEASE PROTEIN"/>
    <property type="match status" value="1"/>
</dbReference>
<dbReference type="InterPro" id="IPR000515">
    <property type="entry name" value="MetI-like"/>
</dbReference>
<dbReference type="InterPro" id="IPR051393">
    <property type="entry name" value="ABC_transporter_permease"/>
</dbReference>
<sequence length="177" mass="19420">FTPMTLSLTVIGLMWYFIFHPTIGVVAGPLADEDTALWALCVVSGWTYCGFYMVLFYAGLQGIPRELYEAALIDGAGEIRRIVHVTLPLLRETTLVSVLICVTGAFKAYDLFWVMTQGGPHHATEIVSTWLVRSAFSAAATKMGYGAALAAIMTMVVLGLSLLYLMVSRRDRAQEFA</sequence>
<feature type="transmembrane region" description="Helical" evidence="7">
    <location>
        <begin position="12"/>
        <end position="31"/>
    </location>
</feature>
<dbReference type="CDD" id="cd06261">
    <property type="entry name" value="TM_PBP2"/>
    <property type="match status" value="1"/>
</dbReference>
<dbReference type="GO" id="GO:0005886">
    <property type="term" value="C:plasma membrane"/>
    <property type="evidence" value="ECO:0007669"/>
    <property type="project" value="UniProtKB-SubCell"/>
</dbReference>
<feature type="domain" description="ABC transmembrane type-1" evidence="8">
    <location>
        <begin position="1"/>
        <end position="164"/>
    </location>
</feature>
<proteinExistence type="predicted"/>
<reference evidence="9" key="1">
    <citation type="journal article" date="2014" name="Front. Microbiol.">
        <title>High frequency of phylogenetically diverse reductive dehalogenase-homologous genes in deep subseafloor sedimentary metagenomes.</title>
        <authorList>
            <person name="Kawai M."/>
            <person name="Futagami T."/>
            <person name="Toyoda A."/>
            <person name="Takaki Y."/>
            <person name="Nishi S."/>
            <person name="Hori S."/>
            <person name="Arai W."/>
            <person name="Tsubouchi T."/>
            <person name="Morono Y."/>
            <person name="Uchiyama I."/>
            <person name="Ito T."/>
            <person name="Fujiyama A."/>
            <person name="Inagaki F."/>
            <person name="Takami H."/>
        </authorList>
    </citation>
    <scope>NUCLEOTIDE SEQUENCE</scope>
    <source>
        <strain evidence="9">Expedition CK06-06</strain>
    </source>
</reference>
<dbReference type="InterPro" id="IPR035906">
    <property type="entry name" value="MetI-like_sf"/>
</dbReference>
<keyword evidence="3" id="KW-1003">Cell membrane</keyword>
<comment type="subcellular location">
    <subcellularLocation>
        <location evidence="1">Cell membrane</location>
        <topology evidence="1">Multi-pass membrane protein</topology>
    </subcellularLocation>
</comment>
<evidence type="ECO:0000256" key="4">
    <source>
        <dbReference type="ARBA" id="ARBA00022692"/>
    </source>
</evidence>
<evidence type="ECO:0000256" key="2">
    <source>
        <dbReference type="ARBA" id="ARBA00022448"/>
    </source>
</evidence>
<keyword evidence="5 7" id="KW-1133">Transmembrane helix</keyword>
<evidence type="ECO:0000256" key="5">
    <source>
        <dbReference type="ARBA" id="ARBA00022989"/>
    </source>
</evidence>
<keyword evidence="2" id="KW-0813">Transport</keyword>
<evidence type="ECO:0000256" key="1">
    <source>
        <dbReference type="ARBA" id="ARBA00004651"/>
    </source>
</evidence>
<dbReference type="AlphaFoldDB" id="X0YRQ4"/>
<evidence type="ECO:0000256" key="3">
    <source>
        <dbReference type="ARBA" id="ARBA00022475"/>
    </source>
</evidence>
<protein>
    <recommendedName>
        <fullName evidence="8">ABC transmembrane type-1 domain-containing protein</fullName>
    </recommendedName>
</protein>
<evidence type="ECO:0000259" key="8">
    <source>
        <dbReference type="PROSITE" id="PS50928"/>
    </source>
</evidence>
<keyword evidence="4 7" id="KW-0812">Transmembrane</keyword>
<feature type="transmembrane region" description="Helical" evidence="7">
    <location>
        <begin position="37"/>
        <end position="58"/>
    </location>
</feature>
<feature type="transmembrane region" description="Helical" evidence="7">
    <location>
        <begin position="143"/>
        <end position="167"/>
    </location>
</feature>
<dbReference type="EMBL" id="BARS01053377">
    <property type="protein sequence ID" value="GAG51068.1"/>
    <property type="molecule type" value="Genomic_DNA"/>
</dbReference>
<evidence type="ECO:0000256" key="7">
    <source>
        <dbReference type="SAM" id="Phobius"/>
    </source>
</evidence>
<evidence type="ECO:0000256" key="6">
    <source>
        <dbReference type="ARBA" id="ARBA00023136"/>
    </source>
</evidence>
<organism evidence="9">
    <name type="scientific">marine sediment metagenome</name>
    <dbReference type="NCBI Taxonomy" id="412755"/>
    <lineage>
        <taxon>unclassified sequences</taxon>
        <taxon>metagenomes</taxon>
        <taxon>ecological metagenomes</taxon>
    </lineage>
</organism>
<comment type="caution">
    <text evidence="9">The sequence shown here is derived from an EMBL/GenBank/DDBJ whole genome shotgun (WGS) entry which is preliminary data.</text>
</comment>
<evidence type="ECO:0000313" key="9">
    <source>
        <dbReference type="EMBL" id="GAG51068.1"/>
    </source>
</evidence>
<accession>X0YRQ4</accession>
<feature type="transmembrane region" description="Helical" evidence="7">
    <location>
        <begin position="89"/>
        <end position="109"/>
    </location>
</feature>
<name>X0YRQ4_9ZZZZ</name>
<gene>
    <name evidence="9" type="ORF">S01H1_79213</name>
</gene>
<dbReference type="Gene3D" id="1.10.3720.10">
    <property type="entry name" value="MetI-like"/>
    <property type="match status" value="1"/>
</dbReference>
<dbReference type="PROSITE" id="PS50928">
    <property type="entry name" value="ABC_TM1"/>
    <property type="match status" value="1"/>
</dbReference>
<keyword evidence="6 7" id="KW-0472">Membrane</keyword>
<dbReference type="SUPFAM" id="SSF161098">
    <property type="entry name" value="MetI-like"/>
    <property type="match status" value="1"/>
</dbReference>